<evidence type="ECO:0000313" key="3">
    <source>
        <dbReference type="EMBL" id="GDY48641.1"/>
    </source>
</evidence>
<keyword evidence="4" id="KW-1185">Reference proteome</keyword>
<dbReference type="GO" id="GO:0003677">
    <property type="term" value="F:DNA binding"/>
    <property type="evidence" value="ECO:0007669"/>
    <property type="project" value="InterPro"/>
</dbReference>
<accession>A0A4D4KHK5</accession>
<gene>
    <name evidence="3" type="ORF">SANT12839_095230</name>
</gene>
<dbReference type="GO" id="GO:0006310">
    <property type="term" value="P:DNA recombination"/>
    <property type="evidence" value="ECO:0007669"/>
    <property type="project" value="UniProtKB-KW"/>
</dbReference>
<protein>
    <recommendedName>
        <fullName evidence="2">Tyr recombinase domain-containing protein</fullName>
    </recommendedName>
</protein>
<organism evidence="3 4">
    <name type="scientific">Streptomyces antimycoticus</name>
    <dbReference type="NCBI Taxonomy" id="68175"/>
    <lineage>
        <taxon>Bacteria</taxon>
        <taxon>Bacillati</taxon>
        <taxon>Actinomycetota</taxon>
        <taxon>Actinomycetes</taxon>
        <taxon>Kitasatosporales</taxon>
        <taxon>Streptomycetaceae</taxon>
        <taxon>Streptomyces</taxon>
        <taxon>Streptomyces violaceusniger group</taxon>
    </lineage>
</organism>
<feature type="domain" description="Tyr recombinase" evidence="2">
    <location>
        <begin position="35"/>
        <end position="132"/>
    </location>
</feature>
<dbReference type="EMBL" id="BJHV01000001">
    <property type="protein sequence ID" value="GDY48641.1"/>
    <property type="molecule type" value="Genomic_DNA"/>
</dbReference>
<evidence type="ECO:0000256" key="1">
    <source>
        <dbReference type="ARBA" id="ARBA00023172"/>
    </source>
</evidence>
<sequence length="132" mass="14849">MCCPGKSGTGYTFLHTALDDHSRLGRLDEEGSPRVDVAGVSEDRKVVIRKSCEFDGRVVDLAPEGVRLMFKTACIVLRDTGRRPGELCELRADCLEFDDGEYSLLRDDRKARGPRRRPPIASQTIEAIKRWL</sequence>
<dbReference type="InterPro" id="IPR011010">
    <property type="entry name" value="DNA_brk_join_enz"/>
</dbReference>
<evidence type="ECO:0000259" key="2">
    <source>
        <dbReference type="PROSITE" id="PS51898"/>
    </source>
</evidence>
<dbReference type="SUPFAM" id="SSF56349">
    <property type="entry name" value="DNA breaking-rejoining enzymes"/>
    <property type="match status" value="1"/>
</dbReference>
<proteinExistence type="predicted"/>
<dbReference type="InterPro" id="IPR013762">
    <property type="entry name" value="Integrase-like_cat_sf"/>
</dbReference>
<dbReference type="RefSeq" id="WP_137969492.1">
    <property type="nucleotide sequence ID" value="NZ_BJHV01000001.1"/>
</dbReference>
<evidence type="ECO:0000313" key="4">
    <source>
        <dbReference type="Proteomes" id="UP000299290"/>
    </source>
</evidence>
<name>A0A4D4KHK5_9ACTN</name>
<dbReference type="GO" id="GO:0015074">
    <property type="term" value="P:DNA integration"/>
    <property type="evidence" value="ECO:0007669"/>
    <property type="project" value="InterPro"/>
</dbReference>
<dbReference type="Gene3D" id="1.10.443.10">
    <property type="entry name" value="Intergrase catalytic core"/>
    <property type="match status" value="1"/>
</dbReference>
<dbReference type="PROSITE" id="PS51898">
    <property type="entry name" value="TYR_RECOMBINASE"/>
    <property type="match status" value="1"/>
</dbReference>
<dbReference type="Proteomes" id="UP000299290">
    <property type="component" value="Unassembled WGS sequence"/>
</dbReference>
<dbReference type="AlphaFoldDB" id="A0A4D4KHK5"/>
<keyword evidence="1" id="KW-0233">DNA recombination</keyword>
<dbReference type="InterPro" id="IPR002104">
    <property type="entry name" value="Integrase_catalytic"/>
</dbReference>
<comment type="caution">
    <text evidence="3">The sequence shown here is derived from an EMBL/GenBank/DDBJ whole genome shotgun (WGS) entry which is preliminary data.</text>
</comment>
<reference evidence="3 4" key="1">
    <citation type="journal article" date="2020" name="Int. J. Syst. Evol. Microbiol.">
        <title>Reclassification of Streptomyces castelarensis and Streptomyces sporoclivatus as later heterotypic synonyms of Streptomyces antimycoticus.</title>
        <authorList>
            <person name="Komaki H."/>
            <person name="Tamura T."/>
        </authorList>
    </citation>
    <scope>NUCLEOTIDE SEQUENCE [LARGE SCALE GENOMIC DNA]</scope>
    <source>
        <strain evidence="3 4">NBRC 12839</strain>
    </source>
</reference>